<feature type="chain" id="PRO_5002679565" description="DUF155 domain-containing protein" evidence="2">
    <location>
        <begin position="20"/>
        <end position="318"/>
    </location>
</feature>
<keyword evidence="2" id="KW-0732">Signal</keyword>
<proteinExistence type="inferred from homology"/>
<organism evidence="4">
    <name type="scientific">Vitis vinifera</name>
    <name type="common">Grape</name>
    <dbReference type="NCBI Taxonomy" id="29760"/>
    <lineage>
        <taxon>Eukaryota</taxon>
        <taxon>Viridiplantae</taxon>
        <taxon>Streptophyta</taxon>
        <taxon>Embryophyta</taxon>
        <taxon>Tracheophyta</taxon>
        <taxon>Spermatophyta</taxon>
        <taxon>Magnoliopsida</taxon>
        <taxon>eudicotyledons</taxon>
        <taxon>Gunneridae</taxon>
        <taxon>Pentapetalae</taxon>
        <taxon>rosids</taxon>
        <taxon>Vitales</taxon>
        <taxon>Vitaceae</taxon>
        <taxon>Viteae</taxon>
        <taxon>Vitis</taxon>
    </lineage>
</organism>
<dbReference type="PANTHER" id="PTHR16255:SF16">
    <property type="entry name" value="PROTEIN RETARDED ROOT GROWTH, MITOCHONDRIAL"/>
    <property type="match status" value="1"/>
</dbReference>
<dbReference type="EMBL" id="AM444104">
    <property type="protein sequence ID" value="CAN60864.1"/>
    <property type="molecule type" value="Genomic_DNA"/>
</dbReference>
<dbReference type="GO" id="GO:0005739">
    <property type="term" value="C:mitochondrion"/>
    <property type="evidence" value="ECO:0007669"/>
    <property type="project" value="UniProtKB-ARBA"/>
</dbReference>
<feature type="domain" description="DUF155" evidence="3">
    <location>
        <begin position="178"/>
        <end position="317"/>
    </location>
</feature>
<evidence type="ECO:0000256" key="1">
    <source>
        <dbReference type="ARBA" id="ARBA00008306"/>
    </source>
</evidence>
<comment type="similarity">
    <text evidence="1">Belongs to the RMD1/sif2 family.</text>
</comment>
<sequence length="318" mass="36035">MGRWRRSILLGTLLTSTCKYPTPYFCRPFTPLRYLPFPSNPISRFFRFFPFSALPSPASVYANDFVSGSHDFPHDYIFQPREDDGSEKIPVKAFFLCTRSGIAIPILYSNIPNVTSGLRFQIHGFGSIDLRSMQAEHWSNIVPPSSRSANYIVLRYYDFPSEITGIGGEDNVGCCHYMVVFQYGSAVLFNIVDNEVEAYLKIVRRYASGLLPEMRKDDYAVKQNPVLAEDMQGGTDYIVLKNLDIDGIRIIGRVLGQSIALDYFVSQIDGMVEEFTDINRGMEKTGTFTMDRRKLFQLVGKANSNLADVILKVGLFER</sequence>
<dbReference type="InterPro" id="IPR051624">
    <property type="entry name" value="RMD1/Sad1-interacting"/>
</dbReference>
<dbReference type="InterPro" id="IPR003734">
    <property type="entry name" value="DUF155"/>
</dbReference>
<protein>
    <recommendedName>
        <fullName evidence="3">DUF155 domain-containing protein</fullName>
    </recommendedName>
</protein>
<name>A5B2A0_VITVI</name>
<evidence type="ECO:0000259" key="3">
    <source>
        <dbReference type="Pfam" id="PF02582"/>
    </source>
</evidence>
<gene>
    <name evidence="4" type="ORF">VITISV_030819</name>
</gene>
<reference evidence="4" key="1">
    <citation type="journal article" date="2007" name="PLoS ONE">
        <title>The first genome sequence of an elite grapevine cultivar (Pinot noir Vitis vinifera L.): coping with a highly heterozygous genome.</title>
        <authorList>
            <person name="Velasco R."/>
            <person name="Zharkikh A."/>
            <person name="Troggio M."/>
            <person name="Cartwright D.A."/>
            <person name="Cestaro A."/>
            <person name="Pruss D."/>
            <person name="Pindo M."/>
            <person name="FitzGerald L.M."/>
            <person name="Vezzulli S."/>
            <person name="Reid J."/>
            <person name="Malacarne G."/>
            <person name="Iliev D."/>
            <person name="Coppola G."/>
            <person name="Wardell B."/>
            <person name="Micheletti D."/>
            <person name="Macalma T."/>
            <person name="Facci M."/>
            <person name="Mitchell J.T."/>
            <person name="Perazzolli M."/>
            <person name="Eldredge G."/>
            <person name="Gatto P."/>
            <person name="Oyzerski R."/>
            <person name="Moretto M."/>
            <person name="Gutin N."/>
            <person name="Stefanini M."/>
            <person name="Chen Y."/>
            <person name="Segala C."/>
            <person name="Davenport C."/>
            <person name="Dematte L."/>
            <person name="Mraz A."/>
            <person name="Battilana J."/>
            <person name="Stormo K."/>
            <person name="Costa F."/>
            <person name="Tao Q."/>
            <person name="Si-Ammour A."/>
            <person name="Harkins T."/>
            <person name="Lackey A."/>
            <person name="Perbost C."/>
            <person name="Taillon B."/>
            <person name="Stella A."/>
            <person name="Solovyev V."/>
            <person name="Fawcett J.A."/>
            <person name="Sterck L."/>
            <person name="Vandepoele K."/>
            <person name="Grando S.M."/>
            <person name="Toppo S."/>
            <person name="Moser C."/>
            <person name="Lanchbury J."/>
            <person name="Bogden R."/>
            <person name="Skolnick M."/>
            <person name="Sgaramella V."/>
            <person name="Bhatnagar S.K."/>
            <person name="Fontana P."/>
            <person name="Gutin A."/>
            <person name="Van de Peer Y."/>
            <person name="Salamini F."/>
            <person name="Viola R."/>
        </authorList>
    </citation>
    <scope>NUCLEOTIDE SEQUENCE</scope>
</reference>
<accession>A5B2A0</accession>
<evidence type="ECO:0000313" key="4">
    <source>
        <dbReference type="EMBL" id="CAN60864.1"/>
    </source>
</evidence>
<dbReference type="PANTHER" id="PTHR16255">
    <property type="entry name" value="REQUIRED FOR MEIOTIC NUCLEAR DIVISION PROTEIN 1 HOMOLOG"/>
    <property type="match status" value="1"/>
</dbReference>
<dbReference type="AlphaFoldDB" id="A5B2A0"/>
<feature type="signal peptide" evidence="2">
    <location>
        <begin position="1"/>
        <end position="19"/>
    </location>
</feature>
<dbReference type="Pfam" id="PF02582">
    <property type="entry name" value="DUF155"/>
    <property type="match status" value="1"/>
</dbReference>
<dbReference type="ExpressionAtlas" id="A5B2A0">
    <property type="expression patterns" value="baseline and differential"/>
</dbReference>
<evidence type="ECO:0000256" key="2">
    <source>
        <dbReference type="SAM" id="SignalP"/>
    </source>
</evidence>